<name>A0ABW5UH62_9SPHI</name>
<dbReference type="PANTHER" id="PTHR37299:SF1">
    <property type="entry name" value="STAGE 0 SPORULATION PROTEIN A HOMOLOG"/>
    <property type="match status" value="1"/>
</dbReference>
<organism evidence="4 5">
    <name type="scientific">Sphingobacterium populi</name>
    <dbReference type="NCBI Taxonomy" id="1812824"/>
    <lineage>
        <taxon>Bacteria</taxon>
        <taxon>Pseudomonadati</taxon>
        <taxon>Bacteroidota</taxon>
        <taxon>Sphingobacteriia</taxon>
        <taxon>Sphingobacteriales</taxon>
        <taxon>Sphingobacteriaceae</taxon>
        <taxon>Sphingobacterium</taxon>
    </lineage>
</organism>
<dbReference type="EMBL" id="JBHUMB010000014">
    <property type="protein sequence ID" value="MFD2744042.1"/>
    <property type="molecule type" value="Genomic_DNA"/>
</dbReference>
<dbReference type="SMART" id="SM00850">
    <property type="entry name" value="LytTR"/>
    <property type="match status" value="1"/>
</dbReference>
<dbReference type="InterPro" id="IPR007492">
    <property type="entry name" value="LytTR_DNA-bd_dom"/>
</dbReference>
<protein>
    <submittedName>
        <fullName evidence="4">LytR/AlgR family response regulator transcription factor</fullName>
    </submittedName>
</protein>
<evidence type="ECO:0000259" key="3">
    <source>
        <dbReference type="PROSITE" id="PS50930"/>
    </source>
</evidence>
<dbReference type="Pfam" id="PF04397">
    <property type="entry name" value="LytTR"/>
    <property type="match status" value="1"/>
</dbReference>
<feature type="modified residue" description="4-aspartylphosphate" evidence="1">
    <location>
        <position position="55"/>
    </location>
</feature>
<dbReference type="InterPro" id="IPR011006">
    <property type="entry name" value="CheY-like_superfamily"/>
</dbReference>
<dbReference type="SMART" id="SM00448">
    <property type="entry name" value="REC"/>
    <property type="match status" value="1"/>
</dbReference>
<dbReference type="Gene3D" id="2.40.50.1020">
    <property type="entry name" value="LytTr DNA-binding domain"/>
    <property type="match status" value="1"/>
</dbReference>
<reference evidence="5" key="1">
    <citation type="journal article" date="2019" name="Int. J. Syst. Evol. Microbiol.">
        <title>The Global Catalogue of Microorganisms (GCM) 10K type strain sequencing project: providing services to taxonomists for standard genome sequencing and annotation.</title>
        <authorList>
            <consortium name="The Broad Institute Genomics Platform"/>
            <consortium name="The Broad Institute Genome Sequencing Center for Infectious Disease"/>
            <person name="Wu L."/>
            <person name="Ma J."/>
        </authorList>
    </citation>
    <scope>NUCLEOTIDE SEQUENCE [LARGE SCALE GENOMIC DNA]</scope>
    <source>
        <strain evidence="5">KCTC 42247</strain>
    </source>
</reference>
<evidence type="ECO:0000259" key="2">
    <source>
        <dbReference type="PROSITE" id="PS50110"/>
    </source>
</evidence>
<evidence type="ECO:0000313" key="5">
    <source>
        <dbReference type="Proteomes" id="UP001597418"/>
    </source>
</evidence>
<dbReference type="SUPFAM" id="SSF52172">
    <property type="entry name" value="CheY-like"/>
    <property type="match status" value="1"/>
</dbReference>
<proteinExistence type="predicted"/>
<dbReference type="RefSeq" id="WP_231863066.1">
    <property type="nucleotide sequence ID" value="NZ_JBHUMB010000014.1"/>
</dbReference>
<feature type="domain" description="Response regulatory" evidence="2">
    <location>
        <begin position="3"/>
        <end position="116"/>
    </location>
</feature>
<dbReference type="Gene3D" id="3.40.50.2300">
    <property type="match status" value="1"/>
</dbReference>
<accession>A0ABW5UH62</accession>
<gene>
    <name evidence="4" type="ORF">ACFSQ6_11630</name>
</gene>
<dbReference type="Proteomes" id="UP001597418">
    <property type="component" value="Unassembled WGS sequence"/>
</dbReference>
<dbReference type="PANTHER" id="PTHR37299">
    <property type="entry name" value="TRANSCRIPTIONAL REGULATOR-RELATED"/>
    <property type="match status" value="1"/>
</dbReference>
<dbReference type="InterPro" id="IPR046947">
    <property type="entry name" value="LytR-like"/>
</dbReference>
<dbReference type="PROSITE" id="PS50110">
    <property type="entry name" value="RESPONSE_REGULATORY"/>
    <property type="match status" value="1"/>
</dbReference>
<evidence type="ECO:0000256" key="1">
    <source>
        <dbReference type="PROSITE-ProRule" id="PRU00169"/>
    </source>
</evidence>
<feature type="domain" description="HTH LytTR-type" evidence="3">
    <location>
        <begin position="145"/>
        <end position="248"/>
    </location>
</feature>
<sequence length="250" mass="28313">MMRAVLIDDEISNLENLRTLLTKHCPRVSIIATAQNVRDAVSVIEKYLPNLVFLDIQMGDKTGFDVLKGLPMRNFEVIFVTAYDQYGIQAVKFAALDYLLKPIDMEELIHAVHTAEKKIATQIHTSQLDFLLQQLKRSELSSGKIALQMQTEIRYVALAEIVRCEADNTYTHFYLSSGEKIMVSKSLKEYADLLCPNGFLRTHQSHVVNPKFVKSWLKEDGGLLCLLSGERIPVSKPNKDAVKQALRLAY</sequence>
<comment type="caution">
    <text evidence="4">The sequence shown here is derived from an EMBL/GenBank/DDBJ whole genome shotgun (WGS) entry which is preliminary data.</text>
</comment>
<dbReference type="Pfam" id="PF00072">
    <property type="entry name" value="Response_reg"/>
    <property type="match status" value="1"/>
</dbReference>
<keyword evidence="5" id="KW-1185">Reference proteome</keyword>
<evidence type="ECO:0000313" key="4">
    <source>
        <dbReference type="EMBL" id="MFD2744042.1"/>
    </source>
</evidence>
<dbReference type="InterPro" id="IPR001789">
    <property type="entry name" value="Sig_transdc_resp-reg_receiver"/>
</dbReference>
<keyword evidence="1" id="KW-0597">Phosphoprotein</keyword>
<dbReference type="PROSITE" id="PS50930">
    <property type="entry name" value="HTH_LYTTR"/>
    <property type="match status" value="1"/>
</dbReference>